<evidence type="ECO:0000256" key="1">
    <source>
        <dbReference type="ARBA" id="ARBA00007957"/>
    </source>
</evidence>
<evidence type="ECO:0000256" key="4">
    <source>
        <dbReference type="ARBA" id="ARBA00023015"/>
    </source>
</evidence>
<dbReference type="Gene3D" id="1.10.10.10">
    <property type="entry name" value="Winged helix-like DNA-binding domain superfamily/Winged helix DNA-binding domain"/>
    <property type="match status" value="1"/>
</dbReference>
<evidence type="ECO:0000313" key="9">
    <source>
        <dbReference type="Proteomes" id="UP001165524"/>
    </source>
</evidence>
<keyword evidence="3 7" id="KW-0862">Zinc</keyword>
<dbReference type="InterPro" id="IPR036390">
    <property type="entry name" value="WH_DNA-bd_sf"/>
</dbReference>
<dbReference type="CDD" id="cd07153">
    <property type="entry name" value="Fur_like"/>
    <property type="match status" value="1"/>
</dbReference>
<dbReference type="RefSeq" id="WP_246951810.1">
    <property type="nucleotide sequence ID" value="NZ_JALKII010000005.1"/>
</dbReference>
<keyword evidence="4 7" id="KW-0805">Transcription regulation</keyword>
<evidence type="ECO:0000256" key="3">
    <source>
        <dbReference type="ARBA" id="ARBA00022833"/>
    </source>
</evidence>
<keyword evidence="7" id="KW-0963">Cytoplasm</keyword>
<gene>
    <name evidence="7" type="primary">fur</name>
    <name evidence="8" type="ORF">MU846_08875</name>
</gene>
<keyword evidence="2 7" id="KW-0678">Repressor</keyword>
<keyword evidence="7" id="KW-0408">Iron</keyword>
<dbReference type="Pfam" id="PF01475">
    <property type="entry name" value="FUR"/>
    <property type="match status" value="1"/>
</dbReference>
<dbReference type="Proteomes" id="UP001165524">
    <property type="component" value="Unassembled WGS sequence"/>
</dbReference>
<comment type="subcellular location">
    <subcellularLocation>
        <location evidence="7">Cytoplasm</location>
    </subcellularLocation>
</comment>
<dbReference type="PANTHER" id="PTHR33202">
    <property type="entry name" value="ZINC UPTAKE REGULATION PROTEIN"/>
    <property type="match status" value="1"/>
</dbReference>
<keyword evidence="9" id="KW-1185">Reference proteome</keyword>
<keyword evidence="6 7" id="KW-0804">Transcription</keyword>
<comment type="similarity">
    <text evidence="1 7">Belongs to the Fur family.</text>
</comment>
<proteinExistence type="inferred from homology"/>
<dbReference type="InterPro" id="IPR043135">
    <property type="entry name" value="Fur_C"/>
</dbReference>
<evidence type="ECO:0000313" key="8">
    <source>
        <dbReference type="EMBL" id="MCK0537821.1"/>
    </source>
</evidence>
<dbReference type="PANTHER" id="PTHR33202:SF6">
    <property type="entry name" value="ZINC UPTAKE REGULATION PROTEIN"/>
    <property type="match status" value="1"/>
</dbReference>
<dbReference type="Gene3D" id="3.30.1490.190">
    <property type="match status" value="1"/>
</dbReference>
<dbReference type="SUPFAM" id="SSF46785">
    <property type="entry name" value="Winged helix' DNA-binding domain"/>
    <property type="match status" value="1"/>
</dbReference>
<dbReference type="InterPro" id="IPR036388">
    <property type="entry name" value="WH-like_DNA-bd_sf"/>
</dbReference>
<evidence type="ECO:0000256" key="7">
    <source>
        <dbReference type="RuleBase" id="RU364037"/>
    </source>
</evidence>
<name>A0ABT0E7M9_9GAMM</name>
<keyword evidence="5 7" id="KW-0238">DNA-binding</keyword>
<evidence type="ECO:0000256" key="5">
    <source>
        <dbReference type="ARBA" id="ARBA00023125"/>
    </source>
</evidence>
<reference evidence="8" key="1">
    <citation type="submission" date="2022-04" db="EMBL/GenBank/DDBJ databases">
        <title>Alcanivorax sp. CY1518 draft genome sequence.</title>
        <authorList>
            <person name="Zhao G."/>
            <person name="An M."/>
        </authorList>
    </citation>
    <scope>NUCLEOTIDE SEQUENCE</scope>
    <source>
        <strain evidence="8">CY1518</strain>
    </source>
</reference>
<evidence type="ECO:0000256" key="2">
    <source>
        <dbReference type="ARBA" id="ARBA00022491"/>
    </source>
</evidence>
<comment type="caution">
    <text evidence="8">The sequence shown here is derived from an EMBL/GenBank/DDBJ whole genome shotgun (WGS) entry which is preliminary data.</text>
</comment>
<dbReference type="EMBL" id="JALKII010000005">
    <property type="protein sequence ID" value="MCK0537821.1"/>
    <property type="molecule type" value="Genomic_DNA"/>
</dbReference>
<comment type="subunit">
    <text evidence="7">Homodimer.</text>
</comment>
<sequence>MSTIKQALAAAEHTCRERGVRFTPVRRRVLAILLERPQPLTAYQILDHLRTAQPRAQPPTVYRALDFLLHQGLVHRIESTNSYLACNHGHDHTGERAAHWPQFLLCDECGDAREVPLAAELQHLLAQLAQGHGFHIGKRPLELHGLCRQCRSAA</sequence>
<protein>
    <recommendedName>
        <fullName evidence="7">Ferric uptake regulation protein</fullName>
    </recommendedName>
</protein>
<evidence type="ECO:0000256" key="6">
    <source>
        <dbReference type="ARBA" id="ARBA00023163"/>
    </source>
</evidence>
<keyword evidence="7" id="KW-0479">Metal-binding</keyword>
<accession>A0ABT0E7M9</accession>
<dbReference type="InterPro" id="IPR002481">
    <property type="entry name" value="FUR"/>
</dbReference>
<organism evidence="8 9">
    <name type="scientific">Alcanivorax quisquiliarum</name>
    <dbReference type="NCBI Taxonomy" id="2933565"/>
    <lineage>
        <taxon>Bacteria</taxon>
        <taxon>Pseudomonadati</taxon>
        <taxon>Pseudomonadota</taxon>
        <taxon>Gammaproteobacteria</taxon>
        <taxon>Oceanospirillales</taxon>
        <taxon>Alcanivoracaceae</taxon>
        <taxon>Alcanivorax</taxon>
    </lineage>
</organism>